<feature type="transmembrane region" description="Helical" evidence="8">
    <location>
        <begin position="437"/>
        <end position="464"/>
    </location>
</feature>
<comment type="subcellular location">
    <subcellularLocation>
        <location evidence="1">Cell membrane</location>
        <topology evidence="1">Multi-pass membrane protein</topology>
    </subcellularLocation>
</comment>
<feature type="transmembrane region" description="Helical" evidence="8">
    <location>
        <begin position="357"/>
        <end position="374"/>
    </location>
</feature>
<evidence type="ECO:0000256" key="1">
    <source>
        <dbReference type="ARBA" id="ARBA00004651"/>
    </source>
</evidence>
<dbReference type="Proteomes" id="UP000198619">
    <property type="component" value="Unassembled WGS sequence"/>
</dbReference>
<feature type="transmembrane region" description="Helical" evidence="8">
    <location>
        <begin position="405"/>
        <end position="425"/>
    </location>
</feature>
<keyword evidence="7" id="KW-0012">Acyltransferase</keyword>
<evidence type="ECO:0000313" key="9">
    <source>
        <dbReference type="EMBL" id="SFA81314.1"/>
    </source>
</evidence>
<keyword evidence="6 7" id="KW-0472">Membrane</keyword>
<dbReference type="RefSeq" id="WP_090038676.1">
    <property type="nucleotide sequence ID" value="NZ_FOKI01000003.1"/>
</dbReference>
<dbReference type="InterPro" id="IPR028362">
    <property type="entry name" value="AlgI"/>
</dbReference>
<organism evidence="9 10">
    <name type="scientific">Clostridium frigidicarnis</name>
    <dbReference type="NCBI Taxonomy" id="84698"/>
    <lineage>
        <taxon>Bacteria</taxon>
        <taxon>Bacillati</taxon>
        <taxon>Bacillota</taxon>
        <taxon>Clostridia</taxon>
        <taxon>Eubacteriales</taxon>
        <taxon>Clostridiaceae</taxon>
        <taxon>Clostridium</taxon>
    </lineage>
</organism>
<feature type="transmembrane region" description="Helical" evidence="8">
    <location>
        <begin position="49"/>
        <end position="67"/>
    </location>
</feature>
<keyword evidence="4 8" id="KW-0812">Transmembrane</keyword>
<keyword evidence="5 8" id="KW-1133">Transmembrane helix</keyword>
<sequence length="475" mass="55567">MVFTSAVFLFMFFPVVLGGYYIIPTIKLKNLWLLISSLVFYAWGEPRFITIMLLEIVINYILAFIINKLDNKNIMLRKITLIFTVVIDLGILGFYKYINFAISNINKFTSLFILEGKINYIDIMLPIGISFFTFQILSYVIDVYRKEVKVQKNIINLALYVALFPQLIAGPIVRYIDVEKEISYRKHSLPLMYEGITRFIVGFFKKMFIANTLGFITDSIFKDISTVGTLSGWMAILCYMMQIFYDFSAYSDMAIGLGKMFGFNFKENFNYPYISKSIQEFWRRWHISLSTWFKDYLYIPLGGNRKGKYRTYINLFIVFFATGIWHGASWCFIAWGLFHGLFMILERTKIINIKNPFIGRVYTLLVVIVGWVFFRVEGMHNALDVLKKMFDFNVTDIDINNCMNYINGQVILAFILAVIISTPFIKNTYLKIRDKNSYLSNCVVIFKDIVLFAVFIISISYMVASSYNPFIYFRF</sequence>
<feature type="transmembrane region" description="Helical" evidence="8">
    <location>
        <begin position="312"/>
        <end position="345"/>
    </location>
</feature>
<gene>
    <name evidence="9" type="ORF">SAMN04488528_1003120</name>
</gene>
<evidence type="ECO:0000256" key="8">
    <source>
        <dbReference type="SAM" id="Phobius"/>
    </source>
</evidence>
<dbReference type="AlphaFoldDB" id="A0A1I0VYE5"/>
<keyword evidence="7 9" id="KW-0808">Transferase</keyword>
<dbReference type="EMBL" id="FOKI01000003">
    <property type="protein sequence ID" value="SFA81314.1"/>
    <property type="molecule type" value="Genomic_DNA"/>
</dbReference>
<feature type="transmembrane region" description="Helical" evidence="8">
    <location>
        <begin position="6"/>
        <end position="23"/>
    </location>
</feature>
<proteinExistence type="inferred from homology"/>
<evidence type="ECO:0000256" key="2">
    <source>
        <dbReference type="ARBA" id="ARBA00010323"/>
    </source>
</evidence>
<dbReference type="Pfam" id="PF03062">
    <property type="entry name" value="MBOAT"/>
    <property type="match status" value="1"/>
</dbReference>
<dbReference type="PIRSF" id="PIRSF500217">
    <property type="entry name" value="AlgI"/>
    <property type="match status" value="1"/>
</dbReference>
<dbReference type="GO" id="GO:0005886">
    <property type="term" value="C:plasma membrane"/>
    <property type="evidence" value="ECO:0007669"/>
    <property type="project" value="UniProtKB-SubCell"/>
</dbReference>
<feature type="transmembrane region" description="Helical" evidence="8">
    <location>
        <begin position="79"/>
        <end position="98"/>
    </location>
</feature>
<feature type="transmembrane region" description="Helical" evidence="8">
    <location>
        <begin position="224"/>
        <end position="245"/>
    </location>
</feature>
<evidence type="ECO:0000256" key="3">
    <source>
        <dbReference type="ARBA" id="ARBA00022475"/>
    </source>
</evidence>
<dbReference type="InterPro" id="IPR004299">
    <property type="entry name" value="MBOAT_fam"/>
</dbReference>
<dbReference type="GO" id="GO:0042121">
    <property type="term" value="P:alginic acid biosynthetic process"/>
    <property type="evidence" value="ECO:0007669"/>
    <property type="project" value="InterPro"/>
</dbReference>
<dbReference type="PIRSF" id="PIRSF016636">
    <property type="entry name" value="AlgI_DltB"/>
    <property type="match status" value="1"/>
</dbReference>
<evidence type="ECO:0000313" key="10">
    <source>
        <dbReference type="Proteomes" id="UP000198619"/>
    </source>
</evidence>
<dbReference type="PANTHER" id="PTHR13285:SF18">
    <property type="entry name" value="PROTEIN-CYSTEINE N-PALMITOYLTRANSFERASE RASP"/>
    <property type="match status" value="1"/>
</dbReference>
<feature type="transmembrane region" description="Helical" evidence="8">
    <location>
        <begin position="196"/>
        <end position="217"/>
    </location>
</feature>
<evidence type="ECO:0000256" key="6">
    <source>
        <dbReference type="ARBA" id="ARBA00023136"/>
    </source>
</evidence>
<feature type="transmembrane region" description="Helical" evidence="8">
    <location>
        <begin position="153"/>
        <end position="176"/>
    </location>
</feature>
<evidence type="ECO:0000256" key="7">
    <source>
        <dbReference type="PIRNR" id="PIRNR016636"/>
    </source>
</evidence>
<dbReference type="InterPro" id="IPR051085">
    <property type="entry name" value="MB_O-acyltransferase"/>
</dbReference>
<dbReference type="InterPro" id="IPR024194">
    <property type="entry name" value="Ac/AlaTfrase_AlgI/DltB"/>
</dbReference>
<name>A0A1I0VYE5_9CLOT</name>
<feature type="transmembrane region" description="Helical" evidence="8">
    <location>
        <begin position="118"/>
        <end position="141"/>
    </location>
</feature>
<dbReference type="OrthoDB" id="9805788at2"/>
<evidence type="ECO:0000256" key="4">
    <source>
        <dbReference type="ARBA" id="ARBA00022692"/>
    </source>
</evidence>
<comment type="similarity">
    <text evidence="2 7">Belongs to the membrane-bound acyltransferase family.</text>
</comment>
<keyword evidence="10" id="KW-1185">Reference proteome</keyword>
<protein>
    <submittedName>
        <fullName evidence="9">Alginate O-acetyltransferase complex protein AlgI</fullName>
    </submittedName>
</protein>
<dbReference type="GO" id="GO:0016746">
    <property type="term" value="F:acyltransferase activity"/>
    <property type="evidence" value="ECO:0007669"/>
    <property type="project" value="UniProtKB-KW"/>
</dbReference>
<accession>A0A1I0VYE5</accession>
<evidence type="ECO:0000256" key="5">
    <source>
        <dbReference type="ARBA" id="ARBA00022989"/>
    </source>
</evidence>
<reference evidence="9 10" key="1">
    <citation type="submission" date="2016-10" db="EMBL/GenBank/DDBJ databases">
        <authorList>
            <person name="de Groot N.N."/>
        </authorList>
    </citation>
    <scope>NUCLEOTIDE SEQUENCE [LARGE SCALE GENOMIC DNA]</scope>
    <source>
        <strain evidence="9 10">DSM 12271</strain>
    </source>
</reference>
<keyword evidence="3 7" id="KW-1003">Cell membrane</keyword>
<dbReference type="PANTHER" id="PTHR13285">
    <property type="entry name" value="ACYLTRANSFERASE"/>
    <property type="match status" value="1"/>
</dbReference>
<dbReference type="STRING" id="84698.SAMN04488528_1003120"/>